<organism evidence="2 3">
    <name type="scientific">Runella rosea</name>
    <dbReference type="NCBI Taxonomy" id="2259595"/>
    <lineage>
        <taxon>Bacteria</taxon>
        <taxon>Pseudomonadati</taxon>
        <taxon>Bacteroidota</taxon>
        <taxon>Cytophagia</taxon>
        <taxon>Cytophagales</taxon>
        <taxon>Spirosomataceae</taxon>
        <taxon>Runella</taxon>
    </lineage>
</organism>
<dbReference type="PANTHER" id="PTHR36558:SF1">
    <property type="entry name" value="RESTRICTION ENDONUCLEASE DOMAIN-CONTAINING PROTEIN-RELATED"/>
    <property type="match status" value="1"/>
</dbReference>
<dbReference type="AlphaFoldDB" id="A0A344TSS7"/>
<proteinExistence type="predicted"/>
<dbReference type="PANTHER" id="PTHR36558">
    <property type="entry name" value="GLR1098 PROTEIN"/>
    <property type="match status" value="1"/>
</dbReference>
<reference evidence="2 3" key="1">
    <citation type="submission" date="2018-07" db="EMBL/GenBank/DDBJ databases">
        <title>Genome sequencing of Runella.</title>
        <authorList>
            <person name="Baek M.-G."/>
            <person name="Yi H."/>
        </authorList>
    </citation>
    <scope>NUCLEOTIDE SEQUENCE [LARGE SCALE GENOMIC DNA]</scope>
    <source>
        <strain evidence="2 3">HYN0085</strain>
    </source>
</reference>
<dbReference type="InterPro" id="IPR012296">
    <property type="entry name" value="Nuclease_put_TT1808"/>
</dbReference>
<dbReference type="KEGG" id="run:DR864_23105"/>
<dbReference type="InterPro" id="IPR011335">
    <property type="entry name" value="Restrct_endonuc-II-like"/>
</dbReference>
<dbReference type="EMBL" id="CP030850">
    <property type="protein sequence ID" value="AXE21698.1"/>
    <property type="molecule type" value="Genomic_DNA"/>
</dbReference>
<dbReference type="Pfam" id="PF05685">
    <property type="entry name" value="Uma2"/>
    <property type="match status" value="1"/>
</dbReference>
<dbReference type="OrthoDB" id="668969at2"/>
<dbReference type="CDD" id="cd06260">
    <property type="entry name" value="DUF820-like"/>
    <property type="match status" value="1"/>
</dbReference>
<dbReference type="InterPro" id="IPR008538">
    <property type="entry name" value="Uma2"/>
</dbReference>
<dbReference type="Proteomes" id="UP000251993">
    <property type="component" value="Chromosome"/>
</dbReference>
<keyword evidence="2" id="KW-0255">Endonuclease</keyword>
<keyword evidence="2" id="KW-0378">Hydrolase</keyword>
<dbReference type="Gene3D" id="3.90.1570.10">
    <property type="entry name" value="tt1808, chain A"/>
    <property type="match status" value="1"/>
</dbReference>
<evidence type="ECO:0000313" key="3">
    <source>
        <dbReference type="Proteomes" id="UP000251993"/>
    </source>
</evidence>
<keyword evidence="2" id="KW-0540">Nuclease</keyword>
<accession>A0A344TSS7</accession>
<feature type="domain" description="Putative restriction endonuclease" evidence="1">
    <location>
        <begin position="24"/>
        <end position="188"/>
    </location>
</feature>
<evidence type="ECO:0000313" key="2">
    <source>
        <dbReference type="EMBL" id="AXE21698.1"/>
    </source>
</evidence>
<name>A0A344TSS7_9BACT</name>
<gene>
    <name evidence="2" type="ORF">DR864_23105</name>
</gene>
<dbReference type="GO" id="GO:0004519">
    <property type="term" value="F:endonuclease activity"/>
    <property type="evidence" value="ECO:0007669"/>
    <property type="project" value="UniProtKB-KW"/>
</dbReference>
<sequence length="208" mass="24237">MTTQAREFTPPLKLSRPVRRYTLEQYLRKEAISIHKHEFIDGQIIKMPYAKGPHNIISVNMIAQMVNRGENLERNHIVFSSAQLVYLQSLDACVYADALAVCEKPLYWDDNQLLLINPILVVEVLSKSTSRYDRTRKFDKYKTLDSFREYVLIRQDECYAEVWFRESPGRWQETIITEMTGHLPLQSVGISVSMESIYLNVELKSKSS</sequence>
<evidence type="ECO:0000259" key="1">
    <source>
        <dbReference type="Pfam" id="PF05685"/>
    </source>
</evidence>
<protein>
    <submittedName>
        <fullName evidence="2">Uma2 family endonuclease</fullName>
    </submittedName>
</protein>
<dbReference type="SUPFAM" id="SSF52980">
    <property type="entry name" value="Restriction endonuclease-like"/>
    <property type="match status" value="1"/>
</dbReference>
<dbReference type="RefSeq" id="WP_114070439.1">
    <property type="nucleotide sequence ID" value="NZ_CP030850.1"/>
</dbReference>
<keyword evidence="3" id="KW-1185">Reference proteome</keyword>